<evidence type="ECO:0000256" key="14">
    <source>
        <dbReference type="ARBA" id="ARBA00049229"/>
    </source>
</evidence>
<comment type="catalytic activity">
    <reaction evidence="13">
        <text>L-isoleucine + 2-oxoglutarate = (S)-3-methyl-2-oxopentanoate + L-glutamate</text>
        <dbReference type="Rhea" id="RHEA:24801"/>
        <dbReference type="ChEBI" id="CHEBI:16810"/>
        <dbReference type="ChEBI" id="CHEBI:29985"/>
        <dbReference type="ChEBI" id="CHEBI:35146"/>
        <dbReference type="ChEBI" id="CHEBI:58045"/>
        <dbReference type="EC" id="2.6.1.42"/>
    </reaction>
</comment>
<comment type="similarity">
    <text evidence="5">Belongs to the class-IV pyridoxal-phosphate-dependent aminotransferase family.</text>
</comment>
<dbReference type="InterPro" id="IPR043132">
    <property type="entry name" value="BCAT-like_C"/>
</dbReference>
<dbReference type="NCBIfam" id="TIGR01123">
    <property type="entry name" value="ilvE_II"/>
    <property type="match status" value="1"/>
</dbReference>
<dbReference type="InterPro" id="IPR043131">
    <property type="entry name" value="BCAT-like_N"/>
</dbReference>
<dbReference type="GO" id="GO:0004084">
    <property type="term" value="F:branched-chain-amino-acid transaminase activity"/>
    <property type="evidence" value="ECO:0007669"/>
    <property type="project" value="UniProtKB-EC"/>
</dbReference>
<comment type="catalytic activity">
    <reaction evidence="12">
        <text>L-valine + 2-oxoglutarate = 3-methyl-2-oxobutanoate + L-glutamate</text>
        <dbReference type="Rhea" id="RHEA:24813"/>
        <dbReference type="ChEBI" id="CHEBI:11851"/>
        <dbReference type="ChEBI" id="CHEBI:16810"/>
        <dbReference type="ChEBI" id="CHEBI:29985"/>
        <dbReference type="ChEBI" id="CHEBI:57762"/>
        <dbReference type="EC" id="2.6.1.42"/>
    </reaction>
</comment>
<evidence type="ECO:0000256" key="5">
    <source>
        <dbReference type="ARBA" id="ARBA00009320"/>
    </source>
</evidence>
<reference evidence="16 17" key="1">
    <citation type="submission" date="2019-08" db="EMBL/GenBank/DDBJ databases">
        <title>In-depth cultivation of the pig gut microbiome towards novel bacterial diversity and tailored functional studies.</title>
        <authorList>
            <person name="Wylensek D."/>
            <person name="Hitch T.C.A."/>
            <person name="Clavel T."/>
        </authorList>
    </citation>
    <scope>NUCLEOTIDE SEQUENCE [LARGE SCALE GENOMIC DNA]</scope>
    <source>
        <strain evidence="16 17">WCA-380-WT-2B</strain>
    </source>
</reference>
<dbReference type="AlphaFoldDB" id="A0A6N7VDF7"/>
<comment type="catalytic activity">
    <reaction evidence="14">
        <text>L-leucine + 2-oxoglutarate = 4-methyl-2-oxopentanoate + L-glutamate</text>
        <dbReference type="Rhea" id="RHEA:18321"/>
        <dbReference type="ChEBI" id="CHEBI:16810"/>
        <dbReference type="ChEBI" id="CHEBI:17865"/>
        <dbReference type="ChEBI" id="CHEBI:29985"/>
        <dbReference type="ChEBI" id="CHEBI:57427"/>
        <dbReference type="EC" id="2.6.1.42"/>
    </reaction>
</comment>
<evidence type="ECO:0000256" key="4">
    <source>
        <dbReference type="ARBA" id="ARBA00005072"/>
    </source>
</evidence>
<evidence type="ECO:0000256" key="1">
    <source>
        <dbReference type="ARBA" id="ARBA00001933"/>
    </source>
</evidence>
<dbReference type="InterPro" id="IPR033939">
    <property type="entry name" value="BCAT_family"/>
</dbReference>
<evidence type="ECO:0000256" key="8">
    <source>
        <dbReference type="ARBA" id="ARBA00022605"/>
    </source>
</evidence>
<name>A0A6N7VDF7_9FIRM</name>
<keyword evidence="9 16" id="KW-0808">Transferase</keyword>
<keyword evidence="11" id="KW-0100">Branched-chain amino acid biosynthesis</keyword>
<dbReference type="PANTHER" id="PTHR11825">
    <property type="entry name" value="SUBGROUP IIII AMINOTRANSFERASE"/>
    <property type="match status" value="1"/>
</dbReference>
<dbReference type="PIRSF" id="PIRSF006468">
    <property type="entry name" value="BCAT1"/>
    <property type="match status" value="1"/>
</dbReference>
<sequence length="353" mass="40427">MEFEFVEKKELKEKPKENLGFGKYFTDYMFVMDYTEDKGWHNKKIIPYGDITVNPSTMVLHYAQETFEGLKAYKGKDGKIYLFRPYMNAKRFKNSNERMCMPEVSEELFVDSIKELVKVEKDWIPEGEGESLYIRPFMFADEESLGVHVAKSYKFLVILSPVGAYYPEGVNPIKIYVEDEYVRASVGGTGFVKCGGNYAASLIGQKKAEKLGYTQVLWLDGIHRKYVEEVGSMNAMFLIDDTVVTAPIEGTVLPGVTRDSIMTLLKDFGYKVEEKHMHIDELMKAGREGRLKEAFGTGTAAVISPIGELYYKGEEVIVNDFKTGELTQKLYDTLTGIQWATKDDKYKWREEVR</sequence>
<organism evidence="16 17">
    <name type="scientific">Anaerococcus porci</name>
    <dbReference type="NCBI Taxonomy" id="2652269"/>
    <lineage>
        <taxon>Bacteria</taxon>
        <taxon>Bacillati</taxon>
        <taxon>Bacillota</taxon>
        <taxon>Tissierellia</taxon>
        <taxon>Tissierellales</taxon>
        <taxon>Peptoniphilaceae</taxon>
        <taxon>Anaerococcus</taxon>
    </lineage>
</organism>
<comment type="pathway">
    <text evidence="2">Amino-acid biosynthesis; L-isoleucine biosynthesis; L-isoleucine from 2-oxobutanoate: step 4/4.</text>
</comment>
<dbReference type="NCBIfam" id="NF009897">
    <property type="entry name" value="PRK13357.1"/>
    <property type="match status" value="1"/>
</dbReference>
<comment type="caution">
    <text evidence="16">The sequence shown here is derived from an EMBL/GenBank/DDBJ whole genome shotgun (WGS) entry which is preliminary data.</text>
</comment>
<dbReference type="Gene3D" id="3.30.470.10">
    <property type="match status" value="1"/>
</dbReference>
<dbReference type="EMBL" id="VULQ01000003">
    <property type="protein sequence ID" value="MSS77488.1"/>
    <property type="molecule type" value="Genomic_DNA"/>
</dbReference>
<dbReference type="UniPathway" id="UPA00047">
    <property type="reaction ID" value="UER00058"/>
</dbReference>
<dbReference type="Pfam" id="PF01063">
    <property type="entry name" value="Aminotran_4"/>
    <property type="match status" value="1"/>
</dbReference>
<dbReference type="GO" id="GO:0009098">
    <property type="term" value="P:L-leucine biosynthetic process"/>
    <property type="evidence" value="ECO:0007669"/>
    <property type="project" value="UniProtKB-UniPathway"/>
</dbReference>
<dbReference type="GO" id="GO:0009097">
    <property type="term" value="P:isoleucine biosynthetic process"/>
    <property type="evidence" value="ECO:0007669"/>
    <property type="project" value="UniProtKB-UniPathway"/>
</dbReference>
<keyword evidence="7 16" id="KW-0032">Aminotransferase</keyword>
<dbReference type="RefSeq" id="WP_154539671.1">
    <property type="nucleotide sequence ID" value="NZ_JAXDSU010000095.1"/>
</dbReference>
<accession>A0A6N7VDF7</accession>
<evidence type="ECO:0000256" key="10">
    <source>
        <dbReference type="ARBA" id="ARBA00022898"/>
    </source>
</evidence>
<dbReference type="InterPro" id="IPR005786">
    <property type="entry name" value="B_amino_transII"/>
</dbReference>
<evidence type="ECO:0000256" key="7">
    <source>
        <dbReference type="ARBA" id="ARBA00022576"/>
    </source>
</evidence>
<dbReference type="EC" id="2.6.1.42" evidence="6"/>
<dbReference type="SUPFAM" id="SSF56752">
    <property type="entry name" value="D-aminoacid aminotransferase-like PLP-dependent enzymes"/>
    <property type="match status" value="1"/>
</dbReference>
<protein>
    <recommendedName>
        <fullName evidence="6">branched-chain-amino-acid transaminase</fullName>
        <ecNumber evidence="6">2.6.1.42</ecNumber>
    </recommendedName>
</protein>
<dbReference type="InterPro" id="IPR036038">
    <property type="entry name" value="Aminotransferase-like"/>
</dbReference>
<evidence type="ECO:0000313" key="16">
    <source>
        <dbReference type="EMBL" id="MSS77488.1"/>
    </source>
</evidence>
<evidence type="ECO:0000256" key="2">
    <source>
        <dbReference type="ARBA" id="ARBA00004824"/>
    </source>
</evidence>
<dbReference type="UniPathway" id="UPA00048">
    <property type="reaction ID" value="UER00073"/>
</dbReference>
<evidence type="ECO:0000256" key="12">
    <source>
        <dbReference type="ARBA" id="ARBA00048212"/>
    </source>
</evidence>
<evidence type="ECO:0000313" key="17">
    <source>
        <dbReference type="Proteomes" id="UP000441925"/>
    </source>
</evidence>
<comment type="pathway">
    <text evidence="3">Amino-acid biosynthesis; L-valine biosynthesis; L-valine from pyruvate: step 4/4.</text>
</comment>
<comment type="pathway">
    <text evidence="4">Amino-acid biosynthesis; L-leucine biosynthesis; L-leucine from 3-methyl-2-oxobutanoate: step 4/4.</text>
</comment>
<dbReference type="InterPro" id="IPR001544">
    <property type="entry name" value="Aminotrans_IV"/>
</dbReference>
<dbReference type="CDD" id="cd01557">
    <property type="entry name" value="BCAT_beta_family"/>
    <property type="match status" value="1"/>
</dbReference>
<dbReference type="GO" id="GO:0009099">
    <property type="term" value="P:L-valine biosynthetic process"/>
    <property type="evidence" value="ECO:0007669"/>
    <property type="project" value="UniProtKB-UniPathway"/>
</dbReference>
<dbReference type="Gene3D" id="3.20.10.10">
    <property type="entry name" value="D-amino Acid Aminotransferase, subunit A, domain 2"/>
    <property type="match status" value="1"/>
</dbReference>
<dbReference type="UniPathway" id="UPA00049">
    <property type="reaction ID" value="UER00062"/>
</dbReference>
<evidence type="ECO:0000256" key="6">
    <source>
        <dbReference type="ARBA" id="ARBA00013053"/>
    </source>
</evidence>
<proteinExistence type="inferred from homology"/>
<evidence type="ECO:0000256" key="15">
    <source>
        <dbReference type="PIRSR" id="PIRSR006468-1"/>
    </source>
</evidence>
<evidence type="ECO:0000256" key="9">
    <source>
        <dbReference type="ARBA" id="ARBA00022679"/>
    </source>
</evidence>
<keyword evidence="8" id="KW-0028">Amino-acid biosynthesis</keyword>
<gene>
    <name evidence="16" type="ORF">FYJ26_03550</name>
</gene>
<evidence type="ECO:0000256" key="13">
    <source>
        <dbReference type="ARBA" id="ARBA00048798"/>
    </source>
</evidence>
<keyword evidence="17" id="KW-1185">Reference proteome</keyword>
<evidence type="ECO:0000256" key="3">
    <source>
        <dbReference type="ARBA" id="ARBA00004931"/>
    </source>
</evidence>
<feature type="modified residue" description="N6-(pyridoxal phosphate)lysine" evidence="15">
    <location>
        <position position="193"/>
    </location>
</feature>
<keyword evidence="10" id="KW-0663">Pyridoxal phosphate</keyword>
<evidence type="ECO:0000256" key="11">
    <source>
        <dbReference type="ARBA" id="ARBA00023304"/>
    </source>
</evidence>
<dbReference type="PANTHER" id="PTHR11825:SF44">
    <property type="entry name" value="BRANCHED-CHAIN-AMINO-ACID AMINOTRANSFERASE"/>
    <property type="match status" value="1"/>
</dbReference>
<dbReference type="Proteomes" id="UP000441925">
    <property type="component" value="Unassembled WGS sequence"/>
</dbReference>
<comment type="cofactor">
    <cofactor evidence="1">
        <name>pyridoxal 5'-phosphate</name>
        <dbReference type="ChEBI" id="CHEBI:597326"/>
    </cofactor>
</comment>